<organism evidence="1 2">
    <name type="scientific">Pedobacter africanus</name>
    <dbReference type="NCBI Taxonomy" id="151894"/>
    <lineage>
        <taxon>Bacteria</taxon>
        <taxon>Pseudomonadati</taxon>
        <taxon>Bacteroidota</taxon>
        <taxon>Sphingobacteriia</taxon>
        <taxon>Sphingobacteriales</taxon>
        <taxon>Sphingobacteriaceae</taxon>
        <taxon>Pedobacter</taxon>
    </lineage>
</organism>
<comment type="caution">
    <text evidence="1">The sequence shown here is derived from an EMBL/GenBank/DDBJ whole genome shotgun (WGS) entry which is preliminary data.</text>
</comment>
<proteinExistence type="predicted"/>
<dbReference type="EMBL" id="JAVDTF010000005">
    <property type="protein sequence ID" value="MDR6786058.1"/>
    <property type="molecule type" value="Genomic_DNA"/>
</dbReference>
<dbReference type="Proteomes" id="UP001246858">
    <property type="component" value="Unassembled WGS sequence"/>
</dbReference>
<accession>A0ACC6L325</accession>
<evidence type="ECO:0000313" key="1">
    <source>
        <dbReference type="EMBL" id="MDR6786058.1"/>
    </source>
</evidence>
<sequence>MKIDFAKASFKDFENPVGMNAYERAAYFNEFLDFLQERGHLNYRLEGLTGCGPVVDLDIPGYGGRRSYVSLVSNDYLGFTQHQYHLFACALNGLSPSAALAYGQRTYWLKLHLSCMLRANV</sequence>
<protein>
    <submittedName>
        <fullName evidence="1">7-keto-8-aminopelargonate synthetase-like enzyme</fullName>
    </submittedName>
</protein>
<reference evidence="1" key="1">
    <citation type="submission" date="2023-07" db="EMBL/GenBank/DDBJ databases">
        <title>Sorghum-associated microbial communities from plants grown in Nebraska, USA.</title>
        <authorList>
            <person name="Schachtman D."/>
        </authorList>
    </citation>
    <scope>NUCLEOTIDE SEQUENCE</scope>
    <source>
        <strain evidence="1">2697</strain>
    </source>
</reference>
<keyword evidence="2" id="KW-1185">Reference proteome</keyword>
<name>A0ACC6L325_9SPHI</name>
<gene>
    <name evidence="1" type="ORF">J2X78_004650</name>
</gene>
<evidence type="ECO:0000313" key="2">
    <source>
        <dbReference type="Proteomes" id="UP001246858"/>
    </source>
</evidence>